<dbReference type="Proteomes" id="UP000482487">
    <property type="component" value="Unassembled WGS sequence"/>
</dbReference>
<gene>
    <name evidence="7" type="ORF">GTA51_16270</name>
</gene>
<keyword evidence="8" id="KW-1185">Reference proteome</keyword>
<comment type="caution">
    <text evidence="6">Lacks conserved residue(s) required for the propagation of feature annotation.</text>
</comment>
<organism evidence="7 8">
    <name type="scientific">Solidesulfovibrio aerotolerans</name>
    <dbReference type="NCBI Taxonomy" id="295255"/>
    <lineage>
        <taxon>Bacteria</taxon>
        <taxon>Pseudomonadati</taxon>
        <taxon>Thermodesulfobacteriota</taxon>
        <taxon>Desulfovibrionia</taxon>
        <taxon>Desulfovibrionales</taxon>
        <taxon>Desulfovibrionaceae</taxon>
        <taxon>Solidesulfovibrio</taxon>
    </lineage>
</organism>
<dbReference type="PANTHER" id="PTHR12608:SF1">
    <property type="entry name" value="TRANSMEMBRANE PROTEIN 165"/>
    <property type="match status" value="1"/>
</dbReference>
<dbReference type="EMBL" id="WVUD01000039">
    <property type="protein sequence ID" value="MYL84671.1"/>
    <property type="molecule type" value="Genomic_DNA"/>
</dbReference>
<name>A0A7C9N3M1_9BACT</name>
<keyword evidence="4 6" id="KW-1133">Transmembrane helix</keyword>
<reference evidence="7 8" key="1">
    <citation type="submission" date="2020-01" db="EMBL/GenBank/DDBJ databases">
        <title>Genome sequence of Desulfovibrio aerotolerans DSM 16695(T).</title>
        <authorList>
            <person name="Karnachuk O."/>
            <person name="Avakyan M."/>
            <person name="Mardanov A."/>
            <person name="Kadnikov V."/>
            <person name="Ravin N."/>
        </authorList>
    </citation>
    <scope>NUCLEOTIDE SEQUENCE [LARGE SCALE GENOMIC DNA]</scope>
    <source>
        <strain evidence="7 8">DSM 16695</strain>
    </source>
</reference>
<evidence type="ECO:0000256" key="4">
    <source>
        <dbReference type="ARBA" id="ARBA00022989"/>
    </source>
</evidence>
<sequence>MDWKLLATTFATIFVAELGDKTQLACILTAADSRNPWVVFAGASLALVATSLLGVIFAQFICNFVSPDIIKKVAAVAFVIMGVLIYFDKL</sequence>
<dbReference type="RefSeq" id="WP_160962909.1">
    <property type="nucleotide sequence ID" value="NZ_WVUD01000039.1"/>
</dbReference>
<dbReference type="GO" id="GO:0046873">
    <property type="term" value="F:metal ion transmembrane transporter activity"/>
    <property type="evidence" value="ECO:0007669"/>
    <property type="project" value="InterPro"/>
</dbReference>
<proteinExistence type="inferred from homology"/>
<dbReference type="InterPro" id="IPR001727">
    <property type="entry name" value="GDT1-like"/>
</dbReference>
<evidence type="ECO:0000256" key="6">
    <source>
        <dbReference type="RuleBase" id="RU365102"/>
    </source>
</evidence>
<feature type="transmembrane region" description="Helical" evidence="6">
    <location>
        <begin position="69"/>
        <end position="87"/>
    </location>
</feature>
<dbReference type="GO" id="GO:0016020">
    <property type="term" value="C:membrane"/>
    <property type="evidence" value="ECO:0007669"/>
    <property type="project" value="UniProtKB-SubCell"/>
</dbReference>
<accession>A0A7C9N3M1</accession>
<dbReference type="PANTHER" id="PTHR12608">
    <property type="entry name" value="TRANSMEMBRANE PROTEIN HTP-1 RELATED"/>
    <property type="match status" value="1"/>
</dbReference>
<comment type="similarity">
    <text evidence="2 6">Belongs to the GDT1 family.</text>
</comment>
<evidence type="ECO:0000313" key="7">
    <source>
        <dbReference type="EMBL" id="MYL84671.1"/>
    </source>
</evidence>
<evidence type="ECO:0000313" key="8">
    <source>
        <dbReference type="Proteomes" id="UP000482487"/>
    </source>
</evidence>
<dbReference type="Pfam" id="PF01169">
    <property type="entry name" value="GDT1"/>
    <property type="match status" value="1"/>
</dbReference>
<dbReference type="AlphaFoldDB" id="A0A7C9N3M1"/>
<comment type="subcellular location">
    <subcellularLocation>
        <location evidence="1 6">Membrane</location>
        <topology evidence="1 6">Multi-pass membrane protein</topology>
    </subcellularLocation>
</comment>
<evidence type="ECO:0000256" key="3">
    <source>
        <dbReference type="ARBA" id="ARBA00022692"/>
    </source>
</evidence>
<dbReference type="OrthoDB" id="9801356at2"/>
<evidence type="ECO:0000256" key="1">
    <source>
        <dbReference type="ARBA" id="ARBA00004141"/>
    </source>
</evidence>
<keyword evidence="3 6" id="KW-0812">Transmembrane</keyword>
<feature type="transmembrane region" description="Helical" evidence="6">
    <location>
        <begin position="37"/>
        <end position="62"/>
    </location>
</feature>
<protein>
    <recommendedName>
        <fullName evidence="6">GDT1 family protein</fullName>
    </recommendedName>
</protein>
<comment type="caution">
    <text evidence="7">The sequence shown here is derived from an EMBL/GenBank/DDBJ whole genome shotgun (WGS) entry which is preliminary data.</text>
</comment>
<keyword evidence="5 6" id="KW-0472">Membrane</keyword>
<evidence type="ECO:0000256" key="5">
    <source>
        <dbReference type="ARBA" id="ARBA00023136"/>
    </source>
</evidence>
<evidence type="ECO:0000256" key="2">
    <source>
        <dbReference type="ARBA" id="ARBA00009190"/>
    </source>
</evidence>